<comment type="caution">
    <text evidence="3">The sequence shown here is derived from an EMBL/GenBank/DDBJ whole genome shotgun (WGS) entry which is preliminary data.</text>
</comment>
<reference evidence="3 4" key="1">
    <citation type="submission" date="2019-02" db="EMBL/GenBank/DDBJ databases">
        <title>Deep-cultivation of Planctomycetes and their phenomic and genomic characterization uncovers novel biology.</title>
        <authorList>
            <person name="Wiegand S."/>
            <person name="Jogler M."/>
            <person name="Boedeker C."/>
            <person name="Pinto D."/>
            <person name="Vollmers J."/>
            <person name="Rivas-Marin E."/>
            <person name="Kohn T."/>
            <person name="Peeters S.H."/>
            <person name="Heuer A."/>
            <person name="Rast P."/>
            <person name="Oberbeckmann S."/>
            <person name="Bunk B."/>
            <person name="Jeske O."/>
            <person name="Meyerdierks A."/>
            <person name="Storesund J.E."/>
            <person name="Kallscheuer N."/>
            <person name="Luecker S."/>
            <person name="Lage O.M."/>
            <person name="Pohl T."/>
            <person name="Merkel B.J."/>
            <person name="Hornburger P."/>
            <person name="Mueller R.-W."/>
            <person name="Bruemmer F."/>
            <person name="Labrenz M."/>
            <person name="Spormann A.M."/>
            <person name="Op Den Camp H."/>
            <person name="Overmann J."/>
            <person name="Amann R."/>
            <person name="Jetten M.S.M."/>
            <person name="Mascher T."/>
            <person name="Medema M.H."/>
            <person name="Devos D.P."/>
            <person name="Kaster A.-K."/>
            <person name="Ovreas L."/>
            <person name="Rohde M."/>
            <person name="Galperin M.Y."/>
            <person name="Jogler C."/>
        </authorList>
    </citation>
    <scope>NUCLEOTIDE SEQUENCE [LARGE SCALE GENOMIC DNA]</scope>
    <source>
        <strain evidence="3 4">V7</strain>
    </source>
</reference>
<proteinExistence type="predicted"/>
<organism evidence="3 4">
    <name type="scientific">Crateriforma conspicua</name>
    <dbReference type="NCBI Taxonomy" id="2527996"/>
    <lineage>
        <taxon>Bacteria</taxon>
        <taxon>Pseudomonadati</taxon>
        <taxon>Planctomycetota</taxon>
        <taxon>Planctomycetia</taxon>
        <taxon>Planctomycetales</taxon>
        <taxon>Planctomycetaceae</taxon>
        <taxon>Crateriforma</taxon>
    </lineage>
</organism>
<keyword evidence="1" id="KW-0472">Membrane</keyword>
<feature type="transmembrane region" description="Helical" evidence="1">
    <location>
        <begin position="239"/>
        <end position="267"/>
    </location>
</feature>
<keyword evidence="1" id="KW-0812">Transmembrane</keyword>
<evidence type="ECO:0000313" key="4">
    <source>
        <dbReference type="Proteomes" id="UP000316476"/>
    </source>
</evidence>
<protein>
    <recommendedName>
        <fullName evidence="2">GYF domain-containing protein</fullName>
    </recommendedName>
</protein>
<sequence length="319" mass="34316">MSESDNVYVRFRGRTLGPLSSEKVIELVRRGSITRMHELSSDGLSWLKAEDFGDFFDSGAAQVQPVSSELISATVPTAETEPTPTVAAAIGPTSPAAADVEWFAHINDESIGPMSGVELETRKNAGQLTASTMVWRSGFDAWQTARQALPELFGTSSMRPQNSVDVASGNEYGDVSINPTSGDTTAVVIAAEMTKHRGWILFTAIAFIVLAVLQILLQVVWLFVVAKSNASNNFTSNEIFAGIFAIIFAAIEMTGGILLLQYSGILARIERGGAPNLVTSAIRKLNAFWSFAGLAMLVVVILVVIAMIAFFSNFLAFVR</sequence>
<name>A0A5C6FSC6_9PLAN</name>
<dbReference type="Pfam" id="PF14237">
    <property type="entry name" value="GYF_2"/>
    <property type="match status" value="1"/>
</dbReference>
<gene>
    <name evidence="3" type="ORF">V7x_14910</name>
</gene>
<evidence type="ECO:0000259" key="2">
    <source>
        <dbReference type="Pfam" id="PF14237"/>
    </source>
</evidence>
<keyword evidence="1" id="KW-1133">Transmembrane helix</keyword>
<feature type="transmembrane region" description="Helical" evidence="1">
    <location>
        <begin position="288"/>
        <end position="311"/>
    </location>
</feature>
<feature type="domain" description="GYF" evidence="2">
    <location>
        <begin position="102"/>
        <end position="147"/>
    </location>
</feature>
<feature type="transmembrane region" description="Helical" evidence="1">
    <location>
        <begin position="199"/>
        <end position="224"/>
    </location>
</feature>
<dbReference type="Proteomes" id="UP000316476">
    <property type="component" value="Unassembled WGS sequence"/>
</dbReference>
<dbReference type="AlphaFoldDB" id="A0A5C6FSC6"/>
<dbReference type="InterPro" id="IPR025640">
    <property type="entry name" value="GYF_2"/>
</dbReference>
<evidence type="ECO:0000313" key="3">
    <source>
        <dbReference type="EMBL" id="TWU65937.1"/>
    </source>
</evidence>
<evidence type="ECO:0000256" key="1">
    <source>
        <dbReference type="SAM" id="Phobius"/>
    </source>
</evidence>
<accession>A0A5C6FSC6</accession>
<dbReference type="EMBL" id="SJPZ01000001">
    <property type="protein sequence ID" value="TWU65937.1"/>
    <property type="molecule type" value="Genomic_DNA"/>
</dbReference>